<protein>
    <submittedName>
        <fullName evidence="1">Uncharacterized protein</fullName>
    </submittedName>
</protein>
<name>A0ABR9M8D6_9ACTN</name>
<organism evidence="1 2">
    <name type="scientific">Nonomuraea angiospora</name>
    <dbReference type="NCBI Taxonomy" id="46172"/>
    <lineage>
        <taxon>Bacteria</taxon>
        <taxon>Bacillati</taxon>
        <taxon>Actinomycetota</taxon>
        <taxon>Actinomycetes</taxon>
        <taxon>Streptosporangiales</taxon>
        <taxon>Streptosporangiaceae</taxon>
        <taxon>Nonomuraea</taxon>
    </lineage>
</organism>
<dbReference type="Proteomes" id="UP000633509">
    <property type="component" value="Unassembled WGS sequence"/>
</dbReference>
<dbReference type="EMBL" id="JADBEK010000001">
    <property type="protein sequence ID" value="MBE1589175.1"/>
    <property type="molecule type" value="Genomic_DNA"/>
</dbReference>
<evidence type="ECO:0000313" key="1">
    <source>
        <dbReference type="EMBL" id="MBE1589175.1"/>
    </source>
</evidence>
<comment type="caution">
    <text evidence="1">The sequence shown here is derived from an EMBL/GenBank/DDBJ whole genome shotgun (WGS) entry which is preliminary data.</text>
</comment>
<evidence type="ECO:0000313" key="2">
    <source>
        <dbReference type="Proteomes" id="UP000633509"/>
    </source>
</evidence>
<sequence>MRDLAYLLDGLRCSVCLGGNTLWLDLAAGLVECRECGQGALIDPDHDEEEL</sequence>
<gene>
    <name evidence="1" type="ORF">H4W80_007433</name>
</gene>
<accession>A0ABR9M8D6</accession>
<reference evidence="1 2" key="1">
    <citation type="submission" date="2020-10" db="EMBL/GenBank/DDBJ databases">
        <title>Sequencing the genomes of 1000 actinobacteria strains.</title>
        <authorList>
            <person name="Klenk H.-P."/>
        </authorList>
    </citation>
    <scope>NUCLEOTIDE SEQUENCE [LARGE SCALE GENOMIC DNA]</scope>
    <source>
        <strain evidence="1 2">DSM 43173</strain>
    </source>
</reference>
<proteinExistence type="predicted"/>
<keyword evidence="2" id="KW-1185">Reference proteome</keyword>
<dbReference type="RefSeq" id="WP_192789256.1">
    <property type="nucleotide sequence ID" value="NZ_JADBEK010000001.1"/>
</dbReference>